<gene>
    <name evidence="1" type="ORF">SteCoe_8321</name>
</gene>
<organism evidence="1 2">
    <name type="scientific">Stentor coeruleus</name>
    <dbReference type="NCBI Taxonomy" id="5963"/>
    <lineage>
        <taxon>Eukaryota</taxon>
        <taxon>Sar</taxon>
        <taxon>Alveolata</taxon>
        <taxon>Ciliophora</taxon>
        <taxon>Postciliodesmatophora</taxon>
        <taxon>Heterotrichea</taxon>
        <taxon>Heterotrichida</taxon>
        <taxon>Stentoridae</taxon>
        <taxon>Stentor</taxon>
    </lineage>
</organism>
<evidence type="ECO:0000313" key="2">
    <source>
        <dbReference type="Proteomes" id="UP000187209"/>
    </source>
</evidence>
<reference evidence="1 2" key="1">
    <citation type="submission" date="2016-11" db="EMBL/GenBank/DDBJ databases">
        <title>The macronuclear genome of Stentor coeruleus: a giant cell with tiny introns.</title>
        <authorList>
            <person name="Slabodnick M."/>
            <person name="Ruby J.G."/>
            <person name="Reiff S.B."/>
            <person name="Swart E.C."/>
            <person name="Gosai S."/>
            <person name="Prabakaran S."/>
            <person name="Witkowska E."/>
            <person name="Larue G.E."/>
            <person name="Fisher S."/>
            <person name="Freeman R.M."/>
            <person name="Gunawardena J."/>
            <person name="Chu W."/>
            <person name="Stover N.A."/>
            <person name="Gregory B.D."/>
            <person name="Nowacki M."/>
            <person name="Derisi J."/>
            <person name="Roy S.W."/>
            <person name="Marshall W.F."/>
            <person name="Sood P."/>
        </authorList>
    </citation>
    <scope>NUCLEOTIDE SEQUENCE [LARGE SCALE GENOMIC DNA]</scope>
    <source>
        <strain evidence="1">WM001</strain>
    </source>
</reference>
<keyword evidence="2" id="KW-1185">Reference proteome</keyword>
<dbReference type="OrthoDB" id="10557593at2759"/>
<protein>
    <submittedName>
        <fullName evidence="1">Uncharacterized protein</fullName>
    </submittedName>
</protein>
<dbReference type="Proteomes" id="UP000187209">
    <property type="component" value="Unassembled WGS sequence"/>
</dbReference>
<comment type="caution">
    <text evidence="1">The sequence shown here is derived from an EMBL/GenBank/DDBJ whole genome shotgun (WGS) entry which is preliminary data.</text>
</comment>
<proteinExistence type="predicted"/>
<evidence type="ECO:0000313" key="1">
    <source>
        <dbReference type="EMBL" id="OMJ89522.1"/>
    </source>
</evidence>
<accession>A0A1R2CKH7</accession>
<dbReference type="AlphaFoldDB" id="A0A1R2CKH7"/>
<dbReference type="EMBL" id="MPUH01000124">
    <property type="protein sequence ID" value="OMJ89522.1"/>
    <property type="molecule type" value="Genomic_DNA"/>
</dbReference>
<name>A0A1R2CKH7_9CILI</name>
<sequence>MLRGLNKWLRGIKPKSTPLVYDYLQTEMDNPNHPIDEDTVIRPGQSVLSSSSVAVIWYLIGGYCVYFCTRLSYDVEWDRYYHINFPAAMEYWDKFGKYYDEKTDEIIDSLPERIQGFKTKLKSINKHTVKAAGETTANQGIEVESKIGEELNKLIESGIKKSN</sequence>